<organism evidence="1 2">
    <name type="scientific">Moniliophthora roreri</name>
    <name type="common">Frosty pod rot fungus</name>
    <name type="synonym">Monilia roreri</name>
    <dbReference type="NCBI Taxonomy" id="221103"/>
    <lineage>
        <taxon>Eukaryota</taxon>
        <taxon>Fungi</taxon>
        <taxon>Dikarya</taxon>
        <taxon>Basidiomycota</taxon>
        <taxon>Agaricomycotina</taxon>
        <taxon>Agaricomycetes</taxon>
        <taxon>Agaricomycetidae</taxon>
        <taxon>Agaricales</taxon>
        <taxon>Marasmiineae</taxon>
        <taxon>Marasmiaceae</taxon>
        <taxon>Moniliophthora</taxon>
    </lineage>
</organism>
<comment type="caution">
    <text evidence="1">The sequence shown here is derived from an EMBL/GenBank/DDBJ whole genome shotgun (WGS) entry which is preliminary data.</text>
</comment>
<dbReference type="Proteomes" id="UP000054988">
    <property type="component" value="Unassembled WGS sequence"/>
</dbReference>
<protein>
    <submittedName>
        <fullName evidence="1">Uncharacterized protein</fullName>
    </submittedName>
</protein>
<gene>
    <name evidence="1" type="ORF">WG66_14234</name>
</gene>
<dbReference type="eggNOG" id="KOG1399">
    <property type="taxonomic scope" value="Eukaryota"/>
</dbReference>
<evidence type="ECO:0000313" key="1">
    <source>
        <dbReference type="EMBL" id="KTB33160.1"/>
    </source>
</evidence>
<dbReference type="EMBL" id="LATX01002189">
    <property type="protein sequence ID" value="KTB33160.1"/>
    <property type="molecule type" value="Genomic_DNA"/>
</dbReference>
<accession>A0A0W0FA55</accession>
<proteinExistence type="predicted"/>
<sequence>MAYTLLTVNDIASSWLALVWTGKIAIPDTLEKGRKEWAENWVRAGEHDNRAMPSSILQFSILAASKEEHAGGFREEAVKARLEWGGTYVEWIEEKGLEREDVPDEVCSIEVGKEEQD</sequence>
<evidence type="ECO:0000313" key="2">
    <source>
        <dbReference type="Proteomes" id="UP000054988"/>
    </source>
</evidence>
<name>A0A0W0FA55_MONRR</name>
<reference evidence="1 2" key="1">
    <citation type="submission" date="2015-12" db="EMBL/GenBank/DDBJ databases">
        <title>Draft genome sequence of Moniliophthora roreri, the causal agent of frosty pod rot of cacao.</title>
        <authorList>
            <person name="Aime M.C."/>
            <person name="Diaz-Valderrama J.R."/>
            <person name="Kijpornyongpan T."/>
            <person name="Phillips-Mora W."/>
        </authorList>
    </citation>
    <scope>NUCLEOTIDE SEQUENCE [LARGE SCALE GENOMIC DNA]</scope>
    <source>
        <strain evidence="1 2">MCA 2952</strain>
    </source>
</reference>
<dbReference type="AlphaFoldDB" id="A0A0W0FA55"/>